<dbReference type="PROSITE" id="PS51257">
    <property type="entry name" value="PROKAR_LIPOPROTEIN"/>
    <property type="match status" value="1"/>
</dbReference>
<keyword evidence="5" id="KW-0073">Auxin biosynthesis</keyword>
<dbReference type="InterPro" id="IPR036188">
    <property type="entry name" value="FAD/NAD-bd_sf"/>
</dbReference>
<evidence type="ECO:0000256" key="5">
    <source>
        <dbReference type="ARBA" id="ARBA00023070"/>
    </source>
</evidence>
<evidence type="ECO:0000256" key="3">
    <source>
        <dbReference type="ARBA" id="ARBA00012535"/>
    </source>
</evidence>
<gene>
    <name evidence="8" type="ORF">HNQ51_002418</name>
</gene>
<dbReference type="PRINTS" id="PR00420">
    <property type="entry name" value="RNGMNOXGNASE"/>
</dbReference>
<dbReference type="Gene3D" id="3.90.660.10">
    <property type="match status" value="1"/>
</dbReference>
<evidence type="ECO:0000313" key="9">
    <source>
        <dbReference type="Proteomes" id="UP000554837"/>
    </source>
</evidence>
<evidence type="ECO:0000256" key="1">
    <source>
        <dbReference type="ARBA" id="ARBA00004814"/>
    </source>
</evidence>
<evidence type="ECO:0000256" key="4">
    <source>
        <dbReference type="ARBA" id="ARBA00017871"/>
    </source>
</evidence>
<dbReference type="InterPro" id="IPR050281">
    <property type="entry name" value="Flavin_monoamine_oxidase"/>
</dbReference>
<dbReference type="Pfam" id="PF01593">
    <property type="entry name" value="Amino_oxidase"/>
    <property type="match status" value="1"/>
</dbReference>
<sequence>MQRREWLQGIGGSLALSACGGGGSDATAAEPSKRRVLVIGAGLAGLTAARELQRQGREVLVLEARDRIGGRIWTSQQWPDLPLDLGASWIHGTRGNPLTALAEGVQAQRVSTSYERSIAFDSEGEELTAAQTARLELFREQLNAALKAAQKLDPDRSVMDVAGPLLAAAGKGTQDERMLRFLLSGSIEQEYAGSAAQLSAHWFDSAEEFEGEDVVFAQGFRVITDALAQGLSIRTGQVVQQIDWQGASVRVRVQGGAEFTADQVVVTLPLGVLQAGSVRFVPELPAPKRAAIAALGMGVLNKCYLRFPRVFWDAQVDWLEVVAERPGEWTEWLSLQRALNKPVLLGFNAADRGRAIEGLSDAQIVASAMDTLRNLYGDRIPEPESAQITRWASDPFARGAYSFAALGSTPQSRRDLGSALNGRLFFAGEATGVEHFGTAHAAVISGQRAAREVLAHV</sequence>
<reference evidence="8 9" key="1">
    <citation type="submission" date="2020-08" db="EMBL/GenBank/DDBJ databases">
        <title>Genomic Encyclopedia of Type Strains, Phase IV (KMG-IV): sequencing the most valuable type-strain genomes for metagenomic binning, comparative biology and taxonomic classification.</title>
        <authorList>
            <person name="Goeker M."/>
        </authorList>
    </citation>
    <scope>NUCLEOTIDE SEQUENCE [LARGE SCALE GENOMIC DNA]</scope>
    <source>
        <strain evidence="8 9">DSM 23958</strain>
    </source>
</reference>
<dbReference type="GO" id="GO:0050361">
    <property type="term" value="F:tryptophan 2-monooxygenase activity"/>
    <property type="evidence" value="ECO:0007669"/>
    <property type="project" value="UniProtKB-EC"/>
</dbReference>
<comment type="pathway">
    <text evidence="1">Plant hormone metabolism; auxin biosynthesis.</text>
</comment>
<dbReference type="InterPro" id="IPR002937">
    <property type="entry name" value="Amino_oxidase"/>
</dbReference>
<keyword evidence="9" id="KW-1185">Reference proteome</keyword>
<evidence type="ECO:0000259" key="7">
    <source>
        <dbReference type="Pfam" id="PF01593"/>
    </source>
</evidence>
<dbReference type="GO" id="GO:0009851">
    <property type="term" value="P:auxin biosynthetic process"/>
    <property type="evidence" value="ECO:0007669"/>
    <property type="project" value="UniProtKB-KW"/>
</dbReference>
<feature type="domain" description="Amine oxidase" evidence="7">
    <location>
        <begin position="43"/>
        <end position="454"/>
    </location>
</feature>
<proteinExistence type="inferred from homology"/>
<dbReference type="PANTHER" id="PTHR10742">
    <property type="entry name" value="FLAVIN MONOAMINE OXIDASE"/>
    <property type="match status" value="1"/>
</dbReference>
<accession>A0A840S9L4</accession>
<evidence type="ECO:0000256" key="6">
    <source>
        <dbReference type="ARBA" id="ARBA00047321"/>
    </source>
</evidence>
<evidence type="ECO:0000256" key="2">
    <source>
        <dbReference type="ARBA" id="ARBA00005833"/>
    </source>
</evidence>
<dbReference type="PANTHER" id="PTHR10742:SF410">
    <property type="entry name" value="LYSINE-SPECIFIC HISTONE DEMETHYLASE 2"/>
    <property type="match status" value="1"/>
</dbReference>
<dbReference type="AlphaFoldDB" id="A0A840S9L4"/>
<dbReference type="EMBL" id="JACHHO010000003">
    <property type="protein sequence ID" value="MBB5205099.1"/>
    <property type="molecule type" value="Genomic_DNA"/>
</dbReference>
<dbReference type="RefSeq" id="WP_138854884.1">
    <property type="nucleotide sequence ID" value="NZ_CP040709.1"/>
</dbReference>
<dbReference type="Gene3D" id="3.50.50.60">
    <property type="entry name" value="FAD/NAD(P)-binding domain"/>
    <property type="match status" value="1"/>
</dbReference>
<evidence type="ECO:0000313" key="8">
    <source>
        <dbReference type="EMBL" id="MBB5205099.1"/>
    </source>
</evidence>
<comment type="similarity">
    <text evidence="2">Belongs to the tryptophan 2-monooxygenase family.</text>
</comment>
<protein>
    <recommendedName>
        <fullName evidence="4">Tryptophan 2-monooxygenase</fullName>
        <ecNumber evidence="3">1.13.12.3</ecNumber>
    </recommendedName>
</protein>
<dbReference type="EC" id="1.13.12.3" evidence="3"/>
<dbReference type="SUPFAM" id="SSF51905">
    <property type="entry name" value="FAD/NAD(P)-binding domain"/>
    <property type="match status" value="1"/>
</dbReference>
<comment type="caution">
    <text evidence="8">The sequence shown here is derived from an EMBL/GenBank/DDBJ whole genome shotgun (WGS) entry which is preliminary data.</text>
</comment>
<organism evidence="8 9">
    <name type="scientific">Inhella inkyongensis</name>
    <dbReference type="NCBI Taxonomy" id="392593"/>
    <lineage>
        <taxon>Bacteria</taxon>
        <taxon>Pseudomonadati</taxon>
        <taxon>Pseudomonadota</taxon>
        <taxon>Betaproteobacteria</taxon>
        <taxon>Burkholderiales</taxon>
        <taxon>Sphaerotilaceae</taxon>
        <taxon>Inhella</taxon>
    </lineage>
</organism>
<dbReference type="SUPFAM" id="SSF54373">
    <property type="entry name" value="FAD-linked reductases, C-terminal domain"/>
    <property type="match status" value="1"/>
</dbReference>
<dbReference type="OrthoDB" id="3972913at2"/>
<name>A0A840S9L4_9BURK</name>
<comment type="catalytic activity">
    <reaction evidence="6">
        <text>L-tryptophan + O2 = indole-3-acetamide + CO2 + H2O</text>
        <dbReference type="Rhea" id="RHEA:16165"/>
        <dbReference type="ChEBI" id="CHEBI:15377"/>
        <dbReference type="ChEBI" id="CHEBI:15379"/>
        <dbReference type="ChEBI" id="CHEBI:16031"/>
        <dbReference type="ChEBI" id="CHEBI:16526"/>
        <dbReference type="ChEBI" id="CHEBI:57912"/>
        <dbReference type="EC" id="1.13.12.3"/>
    </reaction>
</comment>
<dbReference type="Proteomes" id="UP000554837">
    <property type="component" value="Unassembled WGS sequence"/>
</dbReference>